<feature type="transmembrane region" description="Helical" evidence="2">
    <location>
        <begin position="205"/>
        <end position="231"/>
    </location>
</feature>
<keyword evidence="2" id="KW-0812">Transmembrane</keyword>
<feature type="signal peptide" evidence="3">
    <location>
        <begin position="1"/>
        <end position="25"/>
    </location>
</feature>
<accession>A0ABP8BVG9</accession>
<evidence type="ECO:0000313" key="5">
    <source>
        <dbReference type="Proteomes" id="UP001501710"/>
    </source>
</evidence>
<keyword evidence="3" id="KW-0732">Signal</keyword>
<dbReference type="Proteomes" id="UP001501710">
    <property type="component" value="Unassembled WGS sequence"/>
</dbReference>
<name>A0ABP8BVG9_9ACTN</name>
<proteinExistence type="predicted"/>
<keyword evidence="2" id="KW-0472">Membrane</keyword>
<feature type="chain" id="PRO_5046926852" description="TPM domain-containing protein" evidence="3">
    <location>
        <begin position="26"/>
        <end position="414"/>
    </location>
</feature>
<comment type="caution">
    <text evidence="4">The sequence shown here is derived from an EMBL/GenBank/DDBJ whole genome shotgun (WGS) entry which is preliminary data.</text>
</comment>
<keyword evidence="5" id="KW-1185">Reference proteome</keyword>
<dbReference type="EMBL" id="BAABAS010000004">
    <property type="protein sequence ID" value="GAA4227351.1"/>
    <property type="molecule type" value="Genomic_DNA"/>
</dbReference>
<evidence type="ECO:0000313" key="4">
    <source>
        <dbReference type="EMBL" id="GAA4227351.1"/>
    </source>
</evidence>
<protein>
    <recommendedName>
        <fullName evidence="6">TPM domain-containing protein</fullName>
    </recommendedName>
</protein>
<reference evidence="5" key="1">
    <citation type="journal article" date="2019" name="Int. J. Syst. Evol. Microbiol.">
        <title>The Global Catalogue of Microorganisms (GCM) 10K type strain sequencing project: providing services to taxonomists for standard genome sequencing and annotation.</title>
        <authorList>
            <consortium name="The Broad Institute Genomics Platform"/>
            <consortium name="The Broad Institute Genome Sequencing Center for Infectious Disease"/>
            <person name="Wu L."/>
            <person name="Ma J."/>
        </authorList>
    </citation>
    <scope>NUCLEOTIDE SEQUENCE [LARGE SCALE GENOMIC DNA]</scope>
    <source>
        <strain evidence="5">JCM 17440</strain>
    </source>
</reference>
<organism evidence="4 5">
    <name type="scientific">Actinomadura meridiana</name>
    <dbReference type="NCBI Taxonomy" id="559626"/>
    <lineage>
        <taxon>Bacteria</taxon>
        <taxon>Bacillati</taxon>
        <taxon>Actinomycetota</taxon>
        <taxon>Actinomycetes</taxon>
        <taxon>Streptosporangiales</taxon>
        <taxon>Thermomonosporaceae</taxon>
        <taxon>Actinomadura</taxon>
    </lineage>
</organism>
<gene>
    <name evidence="4" type="ORF">GCM10022254_14830</name>
</gene>
<keyword evidence="2" id="KW-1133">Transmembrane helix</keyword>
<evidence type="ECO:0008006" key="6">
    <source>
        <dbReference type="Google" id="ProtNLM"/>
    </source>
</evidence>
<evidence type="ECO:0000256" key="1">
    <source>
        <dbReference type="SAM" id="MobiDB-lite"/>
    </source>
</evidence>
<dbReference type="RefSeq" id="WP_344891794.1">
    <property type="nucleotide sequence ID" value="NZ_BAABAS010000004.1"/>
</dbReference>
<evidence type="ECO:0000256" key="2">
    <source>
        <dbReference type="SAM" id="Phobius"/>
    </source>
</evidence>
<evidence type="ECO:0000256" key="3">
    <source>
        <dbReference type="SAM" id="SignalP"/>
    </source>
</evidence>
<feature type="region of interest" description="Disordered" evidence="1">
    <location>
        <begin position="170"/>
        <end position="195"/>
    </location>
</feature>
<sequence>MNPLTRALAVVPLLMPLLTMTPAAADEPIPAYAQHRLNRVATALAKDSLFVDPDMSSALDDTERAQVRTAMERTASKLGAPVYVVVMPNGSESESQGMGDVFLHWLHDRLHRDGLYLMVNQAAWFEEEAFNVPLQLWRIDDERTDIPADRDKRFADLPNRLTTRLQLIRDAQSRPPETPELHTTPDPFGHESELRPVDPEIKAPFLTGLLLAGPFAAVAVWIAGLTAAALWRHGKTKKTGGPPSNAPTEPSTKWLRRTGAKELDKLRTELPTSTTNPGREYAVSAYDVAQILYDDAGETPDRAIDLAGAIVLARLGLAALDARTQKPSPPCWVNPLHGQSTATQKIRLDGRSRRRPVCASCQGKGMRTLTTHILRVPGPDGPRPHYTVPGVWKDTAFGTEGKLIPRVQEYLGVD</sequence>